<name>A0A383ERI9_9ZZZZ</name>
<gene>
    <name evidence="1" type="ORF">METZ01_LOCUS511542</name>
</gene>
<organism evidence="1">
    <name type="scientific">marine metagenome</name>
    <dbReference type="NCBI Taxonomy" id="408172"/>
    <lineage>
        <taxon>unclassified sequences</taxon>
        <taxon>metagenomes</taxon>
        <taxon>ecological metagenomes</taxon>
    </lineage>
</organism>
<feature type="non-terminal residue" evidence="1">
    <location>
        <position position="26"/>
    </location>
</feature>
<dbReference type="AlphaFoldDB" id="A0A383ERI9"/>
<sequence>MDTHYYSVDYCPFCASRVGGDPDFED</sequence>
<proteinExistence type="predicted"/>
<evidence type="ECO:0000313" key="1">
    <source>
        <dbReference type="EMBL" id="SVE58688.1"/>
    </source>
</evidence>
<reference evidence="1" key="1">
    <citation type="submission" date="2018-05" db="EMBL/GenBank/DDBJ databases">
        <authorList>
            <person name="Lanie J.A."/>
            <person name="Ng W.-L."/>
            <person name="Kazmierczak K.M."/>
            <person name="Andrzejewski T.M."/>
            <person name="Davidsen T.M."/>
            <person name="Wayne K.J."/>
            <person name="Tettelin H."/>
            <person name="Glass J.I."/>
            <person name="Rusch D."/>
            <person name="Podicherti R."/>
            <person name="Tsui H.-C.T."/>
            <person name="Winkler M.E."/>
        </authorList>
    </citation>
    <scope>NUCLEOTIDE SEQUENCE</scope>
</reference>
<accession>A0A383ERI9</accession>
<protein>
    <submittedName>
        <fullName evidence="1">Uncharacterized protein</fullName>
    </submittedName>
</protein>
<dbReference type="EMBL" id="UINC01227695">
    <property type="protein sequence ID" value="SVE58688.1"/>
    <property type="molecule type" value="Genomic_DNA"/>
</dbReference>